<evidence type="ECO:0000256" key="3">
    <source>
        <dbReference type="PIRSR" id="PIRSR613078-1"/>
    </source>
</evidence>
<dbReference type="Proteomes" id="UP000823895">
    <property type="component" value="Unassembled WGS sequence"/>
</dbReference>
<sequence length="241" mass="27659">MYSTEGILKCTGRSCSAWFNKRIGGVPVILYIVRHGETDWNKRHKVQGRTDIPLNDYGRRLARETAEGMKNIRIDLAFTSPLLRAKETAQIILEGRDAPLYDEERLQEISFGRYEGLYCGGENSDPESEAFNRFFNDTGNYVPPEDAETIPQLYERTGSFLREISEREDLADRNILVSTHGAAMTSLLNRIRGNLSVEHFWRDEVPPNCSVTMVEVKDGTTRILKEGMIFYKEKVKKWKTV</sequence>
<feature type="active site" description="Proton donor/acceptor" evidence="3">
    <location>
        <position position="108"/>
    </location>
</feature>
<dbReference type="InterPro" id="IPR001345">
    <property type="entry name" value="PG/BPGM_mutase_AS"/>
</dbReference>
<dbReference type="CDD" id="cd07067">
    <property type="entry name" value="HP_PGM_like"/>
    <property type="match status" value="1"/>
</dbReference>
<feature type="active site" description="Tele-phosphohistidine intermediate" evidence="3">
    <location>
        <position position="35"/>
    </location>
</feature>
<protein>
    <submittedName>
        <fullName evidence="5">Histidine phosphatase family protein</fullName>
    </submittedName>
</protein>
<dbReference type="SUPFAM" id="SSF53254">
    <property type="entry name" value="Phosphoglycerate mutase-like"/>
    <property type="match status" value="1"/>
</dbReference>
<dbReference type="Gene3D" id="3.40.50.1240">
    <property type="entry name" value="Phosphoglycerate mutase-like"/>
    <property type="match status" value="1"/>
</dbReference>
<evidence type="ECO:0000313" key="6">
    <source>
        <dbReference type="Proteomes" id="UP000823895"/>
    </source>
</evidence>
<organism evidence="5 6">
    <name type="scientific">Candidatus Mediterraneibacter gallistercoris</name>
    <dbReference type="NCBI Taxonomy" id="2838671"/>
    <lineage>
        <taxon>Bacteria</taxon>
        <taxon>Bacillati</taxon>
        <taxon>Bacillota</taxon>
        <taxon>Clostridia</taxon>
        <taxon>Lachnospirales</taxon>
        <taxon>Lachnospiraceae</taxon>
        <taxon>Mediterraneibacter</taxon>
    </lineage>
</organism>
<dbReference type="InterPro" id="IPR050275">
    <property type="entry name" value="PGM_Phosphatase"/>
</dbReference>
<evidence type="ECO:0000256" key="4">
    <source>
        <dbReference type="PIRSR" id="PIRSR613078-2"/>
    </source>
</evidence>
<dbReference type="GO" id="GO:0016791">
    <property type="term" value="F:phosphatase activity"/>
    <property type="evidence" value="ECO:0007669"/>
    <property type="project" value="TreeGrafter"/>
</dbReference>
<dbReference type="EMBL" id="DWWI01000030">
    <property type="protein sequence ID" value="HJC42328.1"/>
    <property type="molecule type" value="Genomic_DNA"/>
</dbReference>
<dbReference type="SMART" id="SM00855">
    <property type="entry name" value="PGAM"/>
    <property type="match status" value="1"/>
</dbReference>
<dbReference type="PROSITE" id="PS00175">
    <property type="entry name" value="PG_MUTASE"/>
    <property type="match status" value="1"/>
</dbReference>
<dbReference type="AlphaFoldDB" id="A0A9D2T087"/>
<reference evidence="5" key="2">
    <citation type="submission" date="2021-04" db="EMBL/GenBank/DDBJ databases">
        <authorList>
            <person name="Gilroy R."/>
        </authorList>
    </citation>
    <scope>NUCLEOTIDE SEQUENCE</scope>
    <source>
        <strain evidence="5">CHK165-2605</strain>
    </source>
</reference>
<dbReference type="InterPro" id="IPR013078">
    <property type="entry name" value="His_Pase_superF_clade-1"/>
</dbReference>
<evidence type="ECO:0000256" key="1">
    <source>
        <dbReference type="ARBA" id="ARBA00023152"/>
    </source>
</evidence>
<keyword evidence="1" id="KW-0324">Glycolysis</keyword>
<comment type="caution">
    <text evidence="5">The sequence shown here is derived from an EMBL/GenBank/DDBJ whole genome shotgun (WGS) entry which is preliminary data.</text>
</comment>
<dbReference type="InterPro" id="IPR029033">
    <property type="entry name" value="His_PPase_superfam"/>
</dbReference>
<dbReference type="PANTHER" id="PTHR48100">
    <property type="entry name" value="BROAD-SPECIFICITY PHOSPHATASE YOR283W-RELATED"/>
    <property type="match status" value="1"/>
</dbReference>
<dbReference type="Pfam" id="PF00300">
    <property type="entry name" value="His_Phos_1"/>
    <property type="match status" value="1"/>
</dbReference>
<proteinExistence type="predicted"/>
<feature type="binding site" evidence="4">
    <location>
        <begin position="34"/>
        <end position="41"/>
    </location>
    <ligand>
        <name>substrate</name>
    </ligand>
</feature>
<gene>
    <name evidence="5" type="ORF">H9756_01370</name>
</gene>
<dbReference type="PANTHER" id="PTHR48100:SF1">
    <property type="entry name" value="HISTIDINE PHOSPHATASE FAMILY PROTEIN-RELATED"/>
    <property type="match status" value="1"/>
</dbReference>
<feature type="binding site" evidence="4">
    <location>
        <position position="84"/>
    </location>
    <ligand>
        <name>substrate</name>
    </ligand>
</feature>
<evidence type="ECO:0000256" key="2">
    <source>
        <dbReference type="ARBA" id="ARBA00023235"/>
    </source>
</evidence>
<name>A0A9D2T087_9FIRM</name>
<reference evidence="5" key="1">
    <citation type="journal article" date="2021" name="PeerJ">
        <title>Extensive microbial diversity within the chicken gut microbiome revealed by metagenomics and culture.</title>
        <authorList>
            <person name="Gilroy R."/>
            <person name="Ravi A."/>
            <person name="Getino M."/>
            <person name="Pursley I."/>
            <person name="Horton D.L."/>
            <person name="Alikhan N.F."/>
            <person name="Baker D."/>
            <person name="Gharbi K."/>
            <person name="Hall N."/>
            <person name="Watson M."/>
            <person name="Adriaenssens E.M."/>
            <person name="Foster-Nyarko E."/>
            <person name="Jarju S."/>
            <person name="Secka A."/>
            <person name="Antonio M."/>
            <person name="Oren A."/>
            <person name="Chaudhuri R.R."/>
            <person name="La Ragione R."/>
            <person name="Hildebrand F."/>
            <person name="Pallen M.J."/>
        </authorList>
    </citation>
    <scope>NUCLEOTIDE SEQUENCE</scope>
    <source>
        <strain evidence="5">CHK165-2605</strain>
    </source>
</reference>
<accession>A0A9D2T087</accession>
<keyword evidence="2" id="KW-0413">Isomerase</keyword>
<dbReference type="GO" id="GO:0005737">
    <property type="term" value="C:cytoplasm"/>
    <property type="evidence" value="ECO:0007669"/>
    <property type="project" value="TreeGrafter"/>
</dbReference>
<evidence type="ECO:0000313" key="5">
    <source>
        <dbReference type="EMBL" id="HJC42328.1"/>
    </source>
</evidence>